<dbReference type="Proteomes" id="UP000182011">
    <property type="component" value="Unassembled WGS sequence"/>
</dbReference>
<name>A0A0P1LDS2_9BACT</name>
<accession>A0A0P1LGZ1</accession>
<accession>A0A0P1MPS9</accession>
<gene>
    <name evidence="2" type="ORF">JGI4_00174</name>
    <name evidence="1" type="ORF">JGI8_01714</name>
</gene>
<dbReference type="EMBL" id="FAOP01000001">
    <property type="protein sequence ID" value="CUU01055.1"/>
    <property type="molecule type" value="Genomic_DNA"/>
</dbReference>
<reference evidence="1 4" key="2">
    <citation type="submission" date="2015-11" db="EMBL/GenBank/DDBJ databases">
        <authorList>
            <person name="Varghese N."/>
        </authorList>
    </citation>
    <scope>NUCLEOTIDE SEQUENCE [LARGE SCALE GENOMIC DNA]</scope>
    <source>
        <strain evidence="1 4">JGI-8</strain>
    </source>
</reference>
<accession>A0A0S4MSV4</accession>
<keyword evidence="4" id="KW-1185">Reference proteome</keyword>
<dbReference type="AlphaFoldDB" id="A0A0P1LDS2"/>
<organism evidence="2 3">
    <name type="scientific">Candidatus Kryptonium thompsonii</name>
    <dbReference type="NCBI Taxonomy" id="1633631"/>
    <lineage>
        <taxon>Bacteria</taxon>
        <taxon>Pseudomonadati</taxon>
        <taxon>Candidatus Kryptoniota</taxon>
        <taxon>Candidatus Kryptonium</taxon>
    </lineage>
</organism>
<dbReference type="RefSeq" id="WP_047134659.1">
    <property type="nucleotide sequence ID" value="NZ_CZVI01000030.1"/>
</dbReference>
<evidence type="ECO:0000313" key="2">
    <source>
        <dbReference type="EMBL" id="CUU01055.1"/>
    </source>
</evidence>
<dbReference type="STRING" id="1633631.GCA_001442925_00174"/>
<dbReference type="Proteomes" id="UP000182200">
    <property type="component" value="Unassembled WGS sequence"/>
</dbReference>
<accession>A0A0P1LDS2</accession>
<accession>A0A0P1MJI7</accession>
<accession>A0A0P1M5G8</accession>
<accession>A0A0P1LWL0</accession>
<evidence type="ECO:0000313" key="1">
    <source>
        <dbReference type="EMBL" id="CUS92688.1"/>
    </source>
</evidence>
<accession>A0A0P1P5W0</accession>
<evidence type="ECO:0000313" key="4">
    <source>
        <dbReference type="Proteomes" id="UP000182200"/>
    </source>
</evidence>
<dbReference type="EMBL" id="CZVI01000030">
    <property type="protein sequence ID" value="CUS92688.1"/>
    <property type="molecule type" value="Genomic_DNA"/>
</dbReference>
<protein>
    <submittedName>
        <fullName evidence="2">Uncharacterized protein</fullName>
    </submittedName>
</protein>
<accession>A0A0P1M4L9</accession>
<sequence length="127" mass="14291">MVRKLLHILILIVFLMGTVQFSNVVSMCQMKMGSKSFYSCLCEVREDDSALILQEKMLCCSAKKFEKGNVQDFVSFKNDALKLISVQVNLKSEIIPISSLIVLPVLYFHPISPPKLDLPILNSSLLI</sequence>
<reference evidence="2 3" key="1">
    <citation type="submission" date="2015-11" db="EMBL/GenBank/DDBJ databases">
        <authorList>
            <person name="Zhang Y."/>
            <person name="Guo Z."/>
        </authorList>
    </citation>
    <scope>NUCLEOTIDE SEQUENCE [LARGE SCALE GENOMIC DNA]</scope>
    <source>
        <strain evidence="2">JGI-4</strain>
    </source>
</reference>
<accession>A0A0P1MBF4</accession>
<proteinExistence type="predicted"/>
<dbReference type="OrthoDB" id="9814714at2"/>
<accession>A0A0N7MY63</accession>
<evidence type="ECO:0000313" key="3">
    <source>
        <dbReference type="Proteomes" id="UP000182011"/>
    </source>
</evidence>
<accession>A0A0P1LLD5</accession>